<keyword evidence="2 5" id="KW-0812">Transmembrane</keyword>
<comment type="caution">
    <text evidence="7">The sequence shown here is derived from an EMBL/GenBank/DDBJ whole genome shotgun (WGS) entry which is preliminary data.</text>
</comment>
<evidence type="ECO:0000256" key="4">
    <source>
        <dbReference type="ARBA" id="ARBA00023136"/>
    </source>
</evidence>
<feature type="transmembrane region" description="Helical" evidence="5">
    <location>
        <begin position="402"/>
        <end position="425"/>
    </location>
</feature>
<feature type="transmembrane region" description="Helical" evidence="5">
    <location>
        <begin position="113"/>
        <end position="134"/>
    </location>
</feature>
<dbReference type="InterPro" id="IPR036259">
    <property type="entry name" value="MFS_trans_sf"/>
</dbReference>
<keyword evidence="3 5" id="KW-1133">Transmembrane helix</keyword>
<dbReference type="Pfam" id="PF00083">
    <property type="entry name" value="Sugar_tr"/>
    <property type="match status" value="1"/>
</dbReference>
<feature type="transmembrane region" description="Helical" evidence="5">
    <location>
        <begin position="180"/>
        <end position="205"/>
    </location>
</feature>
<sequence>MTDSSQIEQQRMEAAERRLASLEKLDDAGAGAGGWNWFTARTILTSGAGFFTDSYDVFIINLVTPMLGYVYFSHNNNKIPSDIEGVIKGMSSVGTLIGQLLFGFMGDILGRKIYGFELLIIIIGTINCATASSAVRGVSAMGFLGLWRLILGIGIGGDYPMSATITSEWSTAGKRGMMMALIFSMQGIGNLAAAIVTLILLAIFKQAIIADVMNLDYVWRLCIGLGAVPAVATIYLRFTMPESPRYSLNVEHDVEAAAAAKGQTASTDLVEQYTKVEEKRDHWAEFRAYFGQWKHFKVLLGTSLSWFLLDVAFYGLGLNNSIVLASIGYASKPTPFETLWANTVGQIIITCLGSVPGYYLTVFFIERWGRRPIQIMGFAITTVIFAILAGCYHILIDRAMPAFIFLFTLAQLFQNFGANSTTFIIPGEVFPTKVRASAHGISAASGKAGAILASFAFNALVDVGGPKGAHTFLPEVLGIFSAVMFLGLIVTLLWIPESKGRDLDEFEENYQATVELNNIAAAGAANDSESISVERSKY</sequence>
<evidence type="ECO:0000256" key="5">
    <source>
        <dbReference type="SAM" id="Phobius"/>
    </source>
</evidence>
<feature type="transmembrane region" description="Helical" evidence="5">
    <location>
        <begin position="304"/>
        <end position="327"/>
    </location>
</feature>
<dbReference type="AlphaFoldDB" id="A0A9P6X094"/>
<keyword evidence="8" id="KW-1185">Reference proteome</keyword>
<evidence type="ECO:0000256" key="2">
    <source>
        <dbReference type="ARBA" id="ARBA00022692"/>
    </source>
</evidence>
<dbReference type="InterPro" id="IPR005829">
    <property type="entry name" value="Sugar_transporter_CS"/>
</dbReference>
<feature type="transmembrane region" description="Helical" evidence="5">
    <location>
        <begin position="347"/>
        <end position="365"/>
    </location>
</feature>
<proteinExistence type="predicted"/>
<dbReference type="CDD" id="cd17364">
    <property type="entry name" value="MFS_PhT"/>
    <property type="match status" value="1"/>
</dbReference>
<gene>
    <name evidence="7" type="ORF">G6F64_010962</name>
</gene>
<dbReference type="InterPro" id="IPR020846">
    <property type="entry name" value="MFS_dom"/>
</dbReference>
<organism evidence="7 8">
    <name type="scientific">Rhizopus oryzae</name>
    <name type="common">Mucormycosis agent</name>
    <name type="synonym">Rhizopus arrhizus var. delemar</name>
    <dbReference type="NCBI Taxonomy" id="64495"/>
    <lineage>
        <taxon>Eukaryota</taxon>
        <taxon>Fungi</taxon>
        <taxon>Fungi incertae sedis</taxon>
        <taxon>Mucoromycota</taxon>
        <taxon>Mucoromycotina</taxon>
        <taxon>Mucoromycetes</taxon>
        <taxon>Mucorales</taxon>
        <taxon>Mucorineae</taxon>
        <taxon>Rhizopodaceae</taxon>
        <taxon>Rhizopus</taxon>
    </lineage>
</organism>
<feature type="transmembrane region" description="Helical" evidence="5">
    <location>
        <begin position="217"/>
        <end position="238"/>
    </location>
</feature>
<dbReference type="PANTHER" id="PTHR24064">
    <property type="entry name" value="SOLUTE CARRIER FAMILY 22 MEMBER"/>
    <property type="match status" value="1"/>
</dbReference>
<dbReference type="SUPFAM" id="SSF103473">
    <property type="entry name" value="MFS general substrate transporter"/>
    <property type="match status" value="1"/>
</dbReference>
<dbReference type="PROSITE" id="PS50850">
    <property type="entry name" value="MFS"/>
    <property type="match status" value="1"/>
</dbReference>
<evidence type="ECO:0000259" key="6">
    <source>
        <dbReference type="PROSITE" id="PS50850"/>
    </source>
</evidence>
<dbReference type="GO" id="GO:0016020">
    <property type="term" value="C:membrane"/>
    <property type="evidence" value="ECO:0007669"/>
    <property type="project" value="UniProtKB-SubCell"/>
</dbReference>
<reference evidence="7" key="1">
    <citation type="journal article" date="2020" name="Microb. Genom.">
        <title>Genetic diversity of clinical and environmental Mucorales isolates obtained from an investigation of mucormycosis cases among solid organ transplant recipients.</title>
        <authorList>
            <person name="Nguyen M.H."/>
            <person name="Kaul D."/>
            <person name="Muto C."/>
            <person name="Cheng S.J."/>
            <person name="Richter R.A."/>
            <person name="Bruno V.M."/>
            <person name="Liu G."/>
            <person name="Beyhan S."/>
            <person name="Sundermann A.J."/>
            <person name="Mounaud S."/>
            <person name="Pasculle A.W."/>
            <person name="Nierman W.C."/>
            <person name="Driscoll E."/>
            <person name="Cumbie R."/>
            <person name="Clancy C.J."/>
            <person name="Dupont C.L."/>
        </authorList>
    </citation>
    <scope>NUCLEOTIDE SEQUENCE</scope>
    <source>
        <strain evidence="7">GL11</strain>
    </source>
</reference>
<evidence type="ECO:0000313" key="7">
    <source>
        <dbReference type="EMBL" id="KAG1302397.1"/>
    </source>
</evidence>
<protein>
    <recommendedName>
        <fullName evidence="6">Major facilitator superfamily (MFS) profile domain-containing protein</fullName>
    </recommendedName>
</protein>
<dbReference type="PROSITE" id="PS00216">
    <property type="entry name" value="SUGAR_TRANSPORT_1"/>
    <property type="match status" value="1"/>
</dbReference>
<feature type="domain" description="Major facilitator superfamily (MFS) profile" evidence="6">
    <location>
        <begin position="42"/>
        <end position="499"/>
    </location>
</feature>
<evidence type="ECO:0000256" key="3">
    <source>
        <dbReference type="ARBA" id="ARBA00022989"/>
    </source>
</evidence>
<evidence type="ECO:0000256" key="1">
    <source>
        <dbReference type="ARBA" id="ARBA00004141"/>
    </source>
</evidence>
<dbReference type="OrthoDB" id="433512at2759"/>
<keyword evidence="4 5" id="KW-0472">Membrane</keyword>
<feature type="transmembrane region" description="Helical" evidence="5">
    <location>
        <begin position="377"/>
        <end position="396"/>
    </location>
</feature>
<feature type="transmembrane region" description="Helical" evidence="5">
    <location>
        <begin position="477"/>
        <end position="495"/>
    </location>
</feature>
<dbReference type="Gene3D" id="1.20.1250.20">
    <property type="entry name" value="MFS general substrate transporter like domains"/>
    <property type="match status" value="1"/>
</dbReference>
<dbReference type="InterPro" id="IPR005828">
    <property type="entry name" value="MFS_sugar_transport-like"/>
</dbReference>
<dbReference type="GO" id="GO:0022857">
    <property type="term" value="F:transmembrane transporter activity"/>
    <property type="evidence" value="ECO:0007669"/>
    <property type="project" value="InterPro"/>
</dbReference>
<feature type="transmembrane region" description="Helical" evidence="5">
    <location>
        <begin position="437"/>
        <end position="457"/>
    </location>
</feature>
<dbReference type="PROSITE" id="PS00217">
    <property type="entry name" value="SUGAR_TRANSPORT_2"/>
    <property type="match status" value="1"/>
</dbReference>
<dbReference type="EMBL" id="JAANQT010002456">
    <property type="protein sequence ID" value="KAG1302397.1"/>
    <property type="molecule type" value="Genomic_DNA"/>
</dbReference>
<dbReference type="Proteomes" id="UP000716291">
    <property type="component" value="Unassembled WGS sequence"/>
</dbReference>
<feature type="transmembrane region" description="Helical" evidence="5">
    <location>
        <begin position="140"/>
        <end position="159"/>
    </location>
</feature>
<accession>A0A9P6X094</accession>
<evidence type="ECO:0000313" key="8">
    <source>
        <dbReference type="Proteomes" id="UP000716291"/>
    </source>
</evidence>
<comment type="subcellular location">
    <subcellularLocation>
        <location evidence="1">Membrane</location>
        <topology evidence="1">Multi-pass membrane protein</topology>
    </subcellularLocation>
</comment>
<name>A0A9P6X094_RHIOR</name>